<feature type="transmembrane region" description="Helical" evidence="1">
    <location>
        <begin position="28"/>
        <end position="46"/>
    </location>
</feature>
<evidence type="ECO:0008006" key="4">
    <source>
        <dbReference type="Google" id="ProtNLM"/>
    </source>
</evidence>
<keyword evidence="1" id="KW-0812">Transmembrane</keyword>
<gene>
    <name evidence="2" type="ORF">SCAZ3_10000</name>
</gene>
<protein>
    <recommendedName>
        <fullName evidence="4">PrgI family protein</fullName>
    </recommendedName>
</protein>
<keyword evidence="1" id="KW-0472">Membrane</keyword>
<dbReference type="EMBL" id="AIDX01000001">
    <property type="protein sequence ID" value="EIQ82685.1"/>
    <property type="molecule type" value="Genomic_DNA"/>
</dbReference>
<dbReference type="AlphaFoldDB" id="A0AAV3FVC0"/>
<sequence>MNKLGSEFLRVFDNYERPILFGRTKRQLVFFLGLFIGFGLMVLFWYLRYPDILTYIMLTLILFPTTIYGVGKDKEWKERYLFRFTIQERSYMTHSHKERNKMTYDFTQRKGTKEADES</sequence>
<comment type="caution">
    <text evidence="2">The sequence shown here is derived from an EMBL/GenBank/DDBJ whole genome shotgun (WGS) entry which is preliminary data.</text>
</comment>
<reference evidence="2 3" key="1">
    <citation type="journal article" date="2012" name="PLoS ONE">
        <title>Gene Repertoire Evolution of Streptococcus pyogenes Inferred from Phylogenomic Analysis with Streptococcus canis and Streptococcus dysgalactiae.</title>
        <authorList>
            <person name="Lefebure T."/>
            <person name="Richards V.P."/>
            <person name="Lang P."/>
            <person name="Pavinski-Bitar P."/>
            <person name="Stanhope M.J."/>
        </authorList>
    </citation>
    <scope>NUCLEOTIDE SEQUENCE [LARGE SCALE GENOMIC DNA]</scope>
    <source>
        <strain evidence="2 3">FSL Z3-227</strain>
    </source>
</reference>
<name>A0AAV3FVC0_STRCB</name>
<dbReference type="Proteomes" id="UP000004423">
    <property type="component" value="Unassembled WGS sequence"/>
</dbReference>
<evidence type="ECO:0000313" key="2">
    <source>
        <dbReference type="EMBL" id="EIQ82685.1"/>
    </source>
</evidence>
<organism evidence="2 3">
    <name type="scientific">Streptococcus canis FSL Z3-227</name>
    <dbReference type="NCBI Taxonomy" id="482234"/>
    <lineage>
        <taxon>Bacteria</taxon>
        <taxon>Bacillati</taxon>
        <taxon>Bacillota</taxon>
        <taxon>Bacilli</taxon>
        <taxon>Lactobacillales</taxon>
        <taxon>Streptococcaceae</taxon>
        <taxon>Streptococcus</taxon>
    </lineage>
</organism>
<evidence type="ECO:0000313" key="3">
    <source>
        <dbReference type="Proteomes" id="UP000004423"/>
    </source>
</evidence>
<proteinExistence type="predicted"/>
<feature type="transmembrane region" description="Helical" evidence="1">
    <location>
        <begin position="52"/>
        <end position="71"/>
    </location>
</feature>
<accession>A0AAV3FVC0</accession>
<evidence type="ECO:0000256" key="1">
    <source>
        <dbReference type="SAM" id="Phobius"/>
    </source>
</evidence>
<keyword evidence="1" id="KW-1133">Transmembrane helix</keyword>
<dbReference type="RefSeq" id="WP_003045317.1">
    <property type="nucleotide sequence ID" value="NZ_AIDX01000001.2"/>
</dbReference>